<dbReference type="Pfam" id="PF10817">
    <property type="entry name" value="DUF2563"/>
    <property type="match status" value="1"/>
</dbReference>
<feature type="region of interest" description="Disordered" evidence="1">
    <location>
        <begin position="1"/>
        <end position="33"/>
    </location>
</feature>
<evidence type="ECO:0000313" key="3">
    <source>
        <dbReference type="Proteomes" id="UP000193990"/>
    </source>
</evidence>
<sequence length="109" mass="11561">MFVDPQLLRRGGNDSHRASGHAQEGADHLARGPLSSGMFGAFDAAETFHEAVVSAHTQHVTNLQAHRQALNAVGTKAHHAATNFTEVDDRNAAEMRAVRTGAPATAPEL</sequence>
<evidence type="ECO:0000313" key="2">
    <source>
        <dbReference type="EMBL" id="ORV02447.1"/>
    </source>
</evidence>
<organism evidence="2 3">
    <name type="scientific">Mycobacterium bohemicum</name>
    <dbReference type="NCBI Taxonomy" id="56425"/>
    <lineage>
        <taxon>Bacteria</taxon>
        <taxon>Bacillati</taxon>
        <taxon>Actinomycetota</taxon>
        <taxon>Actinomycetes</taxon>
        <taxon>Mycobacteriales</taxon>
        <taxon>Mycobacteriaceae</taxon>
        <taxon>Mycobacterium</taxon>
    </lineage>
</organism>
<gene>
    <name evidence="2" type="ORF">AWB93_06180</name>
</gene>
<protein>
    <recommendedName>
        <fullName evidence="4">DUF2563 domain-containing protein</fullName>
    </recommendedName>
</protein>
<reference evidence="2 3" key="1">
    <citation type="submission" date="2016-01" db="EMBL/GenBank/DDBJ databases">
        <title>The new phylogeny of the genus Mycobacterium.</title>
        <authorList>
            <person name="Tarcisio F."/>
            <person name="Conor M."/>
            <person name="Antonella G."/>
            <person name="Elisabetta G."/>
            <person name="Giulia F.S."/>
            <person name="Sara T."/>
            <person name="Anna F."/>
            <person name="Clotilde B."/>
            <person name="Roberto B."/>
            <person name="Veronica D.S."/>
            <person name="Fabio R."/>
            <person name="Monica P."/>
            <person name="Olivier J."/>
            <person name="Enrico T."/>
            <person name="Nicola S."/>
        </authorList>
    </citation>
    <scope>NUCLEOTIDE SEQUENCE [LARGE SCALE GENOMIC DNA]</scope>
    <source>
        <strain evidence="2 3">DSM 44277</strain>
    </source>
</reference>
<dbReference type="InterPro" id="IPR022534">
    <property type="entry name" value="DUF2563"/>
</dbReference>
<comment type="caution">
    <text evidence="2">The sequence shown here is derived from an EMBL/GenBank/DDBJ whole genome shotgun (WGS) entry which is preliminary data.</text>
</comment>
<name>A0A1X1RB45_MYCBE</name>
<dbReference type="AlphaFoldDB" id="A0A1X1RB45"/>
<proteinExistence type="predicted"/>
<evidence type="ECO:0000256" key="1">
    <source>
        <dbReference type="SAM" id="MobiDB-lite"/>
    </source>
</evidence>
<evidence type="ECO:0008006" key="4">
    <source>
        <dbReference type="Google" id="ProtNLM"/>
    </source>
</evidence>
<dbReference type="RefSeq" id="WP_085179865.1">
    <property type="nucleotide sequence ID" value="NZ_JACKSV010000132.1"/>
</dbReference>
<keyword evidence="3" id="KW-1185">Reference proteome</keyword>
<dbReference type="EMBL" id="LQOK01000016">
    <property type="protein sequence ID" value="ORV02447.1"/>
    <property type="molecule type" value="Genomic_DNA"/>
</dbReference>
<accession>A0A1X1RB45</accession>
<dbReference type="STRING" id="56425.AWB93_06180"/>
<dbReference type="Proteomes" id="UP000193990">
    <property type="component" value="Unassembled WGS sequence"/>
</dbReference>